<feature type="region of interest" description="Disordered" evidence="1">
    <location>
        <begin position="1"/>
        <end position="66"/>
    </location>
</feature>
<comment type="caution">
    <text evidence="2">The sequence shown here is derived from an EMBL/GenBank/DDBJ whole genome shotgun (WGS) entry which is preliminary data.</text>
</comment>
<feature type="compositionally biased region" description="Basic and acidic residues" evidence="1">
    <location>
        <begin position="44"/>
        <end position="59"/>
    </location>
</feature>
<reference evidence="2 3" key="1">
    <citation type="journal article" date="2012" name="Genome Biol.">
        <title>Sequencing three crocodilian genomes to illuminate the evolution of archosaurs and amniotes.</title>
        <authorList>
            <person name="St John J.A."/>
            <person name="Braun E.L."/>
            <person name="Isberg S.R."/>
            <person name="Miles L.G."/>
            <person name="Chong A.Y."/>
            <person name="Gongora J."/>
            <person name="Dalzell P."/>
            <person name="Moran C."/>
            <person name="Bed'hom B."/>
            <person name="Abzhanov A."/>
            <person name="Burgess S.C."/>
            <person name="Cooksey A.M."/>
            <person name="Castoe T.A."/>
            <person name="Crawford N.G."/>
            <person name="Densmore L.D."/>
            <person name="Drew J.C."/>
            <person name="Edwards S.V."/>
            <person name="Faircloth B.C."/>
            <person name="Fujita M.K."/>
            <person name="Greenwold M.J."/>
            <person name="Hoffmann F.G."/>
            <person name="Howard J.M."/>
            <person name="Iguchi T."/>
            <person name="Janes D.E."/>
            <person name="Khan S.Y."/>
            <person name="Kohno S."/>
            <person name="de Koning A.J."/>
            <person name="Lance S.L."/>
            <person name="McCarthy F.M."/>
            <person name="McCormack J.E."/>
            <person name="Merchant M.E."/>
            <person name="Peterson D.G."/>
            <person name="Pollock D.D."/>
            <person name="Pourmand N."/>
            <person name="Raney B.J."/>
            <person name="Roessler K.A."/>
            <person name="Sanford J.R."/>
            <person name="Sawyer R.H."/>
            <person name="Schmidt C.J."/>
            <person name="Triplett E.W."/>
            <person name="Tuberville T.D."/>
            <person name="Venegas-Anaya M."/>
            <person name="Howard J.T."/>
            <person name="Jarvis E.D."/>
            <person name="Guillette L.J.Jr."/>
            <person name="Glenn T.C."/>
            <person name="Green R.E."/>
            <person name="Ray D.A."/>
        </authorList>
    </citation>
    <scope>NUCLEOTIDE SEQUENCE [LARGE SCALE GENOMIC DNA]</scope>
    <source>
        <strain evidence="2">KSC_2009_1</strain>
    </source>
</reference>
<gene>
    <name evidence="2" type="ORF">Y1Q_0002536</name>
</gene>
<dbReference type="EMBL" id="AKHW03003598">
    <property type="protein sequence ID" value="KYO34122.1"/>
    <property type="molecule type" value="Genomic_DNA"/>
</dbReference>
<protein>
    <submittedName>
        <fullName evidence="2">Uncharacterized protein</fullName>
    </submittedName>
</protein>
<sequence length="103" mass="11128">MGEKIGADFQNGGDLCVPRRSKPRAPGIHLLAPPGGTTDTSQGQEEHMDFRKTGPEEPRASTPAAFSQDVGMINKSAPTDLRVWGCLQGTSNSFRRSYIDVLI</sequence>
<accession>A0A151NBD3</accession>
<organism evidence="2 3">
    <name type="scientific">Alligator mississippiensis</name>
    <name type="common">American alligator</name>
    <dbReference type="NCBI Taxonomy" id="8496"/>
    <lineage>
        <taxon>Eukaryota</taxon>
        <taxon>Metazoa</taxon>
        <taxon>Chordata</taxon>
        <taxon>Craniata</taxon>
        <taxon>Vertebrata</taxon>
        <taxon>Euteleostomi</taxon>
        <taxon>Archelosauria</taxon>
        <taxon>Archosauria</taxon>
        <taxon>Crocodylia</taxon>
        <taxon>Alligatoridae</taxon>
        <taxon>Alligatorinae</taxon>
        <taxon>Alligator</taxon>
    </lineage>
</organism>
<evidence type="ECO:0000256" key="1">
    <source>
        <dbReference type="SAM" id="MobiDB-lite"/>
    </source>
</evidence>
<keyword evidence="3" id="KW-1185">Reference proteome</keyword>
<evidence type="ECO:0000313" key="2">
    <source>
        <dbReference type="EMBL" id="KYO34122.1"/>
    </source>
</evidence>
<dbReference type="Proteomes" id="UP000050525">
    <property type="component" value="Unassembled WGS sequence"/>
</dbReference>
<dbReference type="AlphaFoldDB" id="A0A151NBD3"/>
<name>A0A151NBD3_ALLMI</name>
<evidence type="ECO:0000313" key="3">
    <source>
        <dbReference type="Proteomes" id="UP000050525"/>
    </source>
</evidence>
<proteinExistence type="predicted"/>